<dbReference type="SUPFAM" id="SSF52935">
    <property type="entry name" value="PK C-terminal domain-like"/>
    <property type="match status" value="1"/>
</dbReference>
<dbReference type="EMBL" id="BARS01045016">
    <property type="protein sequence ID" value="GAG28916.1"/>
    <property type="molecule type" value="Genomic_DNA"/>
</dbReference>
<dbReference type="Gene3D" id="3.40.1380.20">
    <property type="entry name" value="Pyruvate kinase, C-terminal domain"/>
    <property type="match status" value="1"/>
</dbReference>
<dbReference type="AlphaFoldDB" id="X0XVU9"/>
<organism evidence="1">
    <name type="scientific">marine sediment metagenome</name>
    <dbReference type="NCBI Taxonomy" id="412755"/>
    <lineage>
        <taxon>unclassified sequences</taxon>
        <taxon>metagenomes</taxon>
        <taxon>ecological metagenomes</taxon>
    </lineage>
</organism>
<gene>
    <name evidence="1" type="ORF">S01H1_67929</name>
</gene>
<comment type="caution">
    <text evidence="1">The sequence shown here is derived from an EMBL/GenBank/DDBJ whole genome shotgun (WGS) entry which is preliminary data.</text>
</comment>
<name>X0XVU9_9ZZZZ</name>
<accession>X0XVU9</accession>
<reference evidence="1" key="1">
    <citation type="journal article" date="2014" name="Front. Microbiol.">
        <title>High frequency of phylogenetically diverse reductive dehalogenase-homologous genes in deep subseafloor sedimentary metagenomes.</title>
        <authorList>
            <person name="Kawai M."/>
            <person name="Futagami T."/>
            <person name="Toyoda A."/>
            <person name="Takaki Y."/>
            <person name="Nishi S."/>
            <person name="Hori S."/>
            <person name="Arai W."/>
            <person name="Tsubouchi T."/>
            <person name="Morono Y."/>
            <person name="Uchiyama I."/>
            <person name="Ito T."/>
            <person name="Fujiyama A."/>
            <person name="Inagaki F."/>
            <person name="Takami H."/>
        </authorList>
    </citation>
    <scope>NUCLEOTIDE SEQUENCE</scope>
    <source>
        <strain evidence="1">Expedition CK06-06</strain>
    </source>
</reference>
<sequence length="76" mass="8071">MSVERKVLYLKPGAKATAGLIEAVSERGREGDLKSVVVASTKGKTAIKLGEALKGVAEVISVTEFTYSDDVKKSMK</sequence>
<evidence type="ECO:0000313" key="1">
    <source>
        <dbReference type="EMBL" id="GAG28916.1"/>
    </source>
</evidence>
<protein>
    <recommendedName>
        <fullName evidence="2">Pyruvate kinase C-terminal domain-containing protein</fullName>
    </recommendedName>
</protein>
<evidence type="ECO:0008006" key="2">
    <source>
        <dbReference type="Google" id="ProtNLM"/>
    </source>
</evidence>
<dbReference type="InterPro" id="IPR036918">
    <property type="entry name" value="Pyrv_Knase_C_sf"/>
</dbReference>
<feature type="non-terminal residue" evidence="1">
    <location>
        <position position="76"/>
    </location>
</feature>
<proteinExistence type="predicted"/>